<feature type="transmembrane region" description="Helical" evidence="7">
    <location>
        <begin position="230"/>
        <end position="255"/>
    </location>
</feature>
<organism evidence="8 9">
    <name type="scientific">Actinomadura keratinilytica</name>
    <dbReference type="NCBI Taxonomy" id="547461"/>
    <lineage>
        <taxon>Bacteria</taxon>
        <taxon>Bacillati</taxon>
        <taxon>Actinomycetota</taxon>
        <taxon>Actinomycetes</taxon>
        <taxon>Streptosporangiales</taxon>
        <taxon>Thermomonosporaceae</taxon>
        <taxon>Actinomadura</taxon>
    </lineage>
</organism>
<evidence type="ECO:0000256" key="2">
    <source>
        <dbReference type="ARBA" id="ARBA00022475"/>
    </source>
</evidence>
<evidence type="ECO:0000256" key="5">
    <source>
        <dbReference type="ARBA" id="ARBA00023136"/>
    </source>
</evidence>
<dbReference type="PANTHER" id="PTHR23513:SF11">
    <property type="entry name" value="STAPHYLOFERRIN A TRANSPORTER"/>
    <property type="match status" value="1"/>
</dbReference>
<evidence type="ECO:0000313" key="8">
    <source>
        <dbReference type="EMBL" id="GAA4139213.1"/>
    </source>
</evidence>
<feature type="transmembrane region" description="Helical" evidence="7">
    <location>
        <begin position="150"/>
        <end position="171"/>
    </location>
</feature>
<dbReference type="EMBL" id="BAABDO010000029">
    <property type="protein sequence ID" value="GAA4139213.1"/>
    <property type="molecule type" value="Genomic_DNA"/>
</dbReference>
<keyword evidence="9" id="KW-1185">Reference proteome</keyword>
<dbReference type="InterPro" id="IPR036259">
    <property type="entry name" value="MFS_trans_sf"/>
</dbReference>
<feature type="transmembrane region" description="Helical" evidence="7">
    <location>
        <begin position="109"/>
        <end position="129"/>
    </location>
</feature>
<accession>A0ABP7YPB3</accession>
<dbReference type="RefSeq" id="WP_345020814.1">
    <property type="nucleotide sequence ID" value="NZ_BAABDO010000029.1"/>
</dbReference>
<evidence type="ECO:0000256" key="7">
    <source>
        <dbReference type="SAM" id="Phobius"/>
    </source>
</evidence>
<comment type="caution">
    <text evidence="8">The sequence shown here is derived from an EMBL/GenBank/DDBJ whole genome shotgun (WGS) entry which is preliminary data.</text>
</comment>
<keyword evidence="3 7" id="KW-0812">Transmembrane</keyword>
<evidence type="ECO:0008006" key="10">
    <source>
        <dbReference type="Google" id="ProtNLM"/>
    </source>
</evidence>
<feature type="transmembrane region" description="Helical" evidence="7">
    <location>
        <begin position="261"/>
        <end position="281"/>
    </location>
</feature>
<feature type="transmembrane region" description="Helical" evidence="7">
    <location>
        <begin position="54"/>
        <end position="74"/>
    </location>
</feature>
<feature type="transmembrane region" description="Helical" evidence="7">
    <location>
        <begin position="29"/>
        <end position="48"/>
    </location>
</feature>
<keyword evidence="5 7" id="KW-0472">Membrane</keyword>
<keyword evidence="2" id="KW-1003">Cell membrane</keyword>
<dbReference type="Pfam" id="PF07690">
    <property type="entry name" value="MFS_1"/>
    <property type="match status" value="1"/>
</dbReference>
<gene>
    <name evidence="8" type="ORF">GCM10022416_25290</name>
</gene>
<feature type="region of interest" description="Disordered" evidence="6">
    <location>
        <begin position="406"/>
        <end position="434"/>
    </location>
</feature>
<feature type="transmembrane region" description="Helical" evidence="7">
    <location>
        <begin position="86"/>
        <end position="103"/>
    </location>
</feature>
<dbReference type="Gene3D" id="1.20.1250.20">
    <property type="entry name" value="MFS general substrate transporter like domains"/>
    <property type="match status" value="1"/>
</dbReference>
<evidence type="ECO:0000313" key="9">
    <source>
        <dbReference type="Proteomes" id="UP001500266"/>
    </source>
</evidence>
<comment type="subcellular location">
    <subcellularLocation>
        <location evidence="1">Cell membrane</location>
        <topology evidence="1">Multi-pass membrane protein</topology>
    </subcellularLocation>
</comment>
<reference evidence="9" key="1">
    <citation type="journal article" date="2019" name="Int. J. Syst. Evol. Microbiol.">
        <title>The Global Catalogue of Microorganisms (GCM) 10K type strain sequencing project: providing services to taxonomists for standard genome sequencing and annotation.</title>
        <authorList>
            <consortium name="The Broad Institute Genomics Platform"/>
            <consortium name="The Broad Institute Genome Sequencing Center for Infectious Disease"/>
            <person name="Wu L."/>
            <person name="Ma J."/>
        </authorList>
    </citation>
    <scope>NUCLEOTIDE SEQUENCE [LARGE SCALE GENOMIC DNA]</scope>
    <source>
        <strain evidence="9">JCM 17316</strain>
    </source>
</reference>
<evidence type="ECO:0000256" key="6">
    <source>
        <dbReference type="SAM" id="MobiDB-lite"/>
    </source>
</evidence>
<name>A0ABP7YPB3_9ACTN</name>
<protein>
    <recommendedName>
        <fullName evidence="10">MFS transporter</fullName>
    </recommendedName>
</protein>
<feature type="transmembrane region" description="Helical" evidence="7">
    <location>
        <begin position="177"/>
        <end position="195"/>
    </location>
</feature>
<proteinExistence type="predicted"/>
<feature type="transmembrane region" description="Helical" evidence="7">
    <location>
        <begin position="293"/>
        <end position="323"/>
    </location>
</feature>
<feature type="transmembrane region" description="Helical" evidence="7">
    <location>
        <begin position="375"/>
        <end position="396"/>
    </location>
</feature>
<dbReference type="SUPFAM" id="SSF103473">
    <property type="entry name" value="MFS general substrate transporter"/>
    <property type="match status" value="1"/>
</dbReference>
<evidence type="ECO:0000256" key="4">
    <source>
        <dbReference type="ARBA" id="ARBA00022989"/>
    </source>
</evidence>
<dbReference type="InterPro" id="IPR011701">
    <property type="entry name" value="MFS"/>
</dbReference>
<keyword evidence="4 7" id="KW-1133">Transmembrane helix</keyword>
<sequence>MTSLEDAPRATYRDVLAEPRFRVLFGARCLWIAGSVLRTVGLSVLVYGRTGSPLLAGLAFGAGWLPQVAGGLLLGALADRLRPRPLVVGAYAAGAAATAVPALPGTPVAVSLLLVAAVSVVTPVVSGAFNRLISEVLSGDAYVLGRSLTLIAASAAQVLGLAFGGIVIAALGARSALLVATAAFVLAAALTRARLPDLPAAPRAEGMPGSVLRESWSGSRDLLADPVVRALLLAQWLPLVFASGAEGLLVPYAAVRGFPEGAGALLLACSPAGMLVGNLAAGRGLGPRARERMVVPLLVLLGLPLLGPALPVPLAVLVVLQFAAGAGYAYELGIQRRFVDAVPDGARGHAFGLASTGMMTFQGLGPVLSGAVAEFLPVGWTIALCGAAIVLTALLLRGGLARARRLDDRQDDRQDDRRGDRRGDRRKGRQGDRR</sequence>
<evidence type="ECO:0000256" key="3">
    <source>
        <dbReference type="ARBA" id="ARBA00022692"/>
    </source>
</evidence>
<evidence type="ECO:0000256" key="1">
    <source>
        <dbReference type="ARBA" id="ARBA00004651"/>
    </source>
</evidence>
<dbReference type="PANTHER" id="PTHR23513">
    <property type="entry name" value="INTEGRAL MEMBRANE EFFLUX PROTEIN-RELATED"/>
    <property type="match status" value="1"/>
</dbReference>
<dbReference type="Proteomes" id="UP001500266">
    <property type="component" value="Unassembled WGS sequence"/>
</dbReference>